<keyword evidence="2" id="KW-0812">Transmembrane</keyword>
<keyword evidence="1" id="KW-0175">Coiled coil</keyword>
<keyword evidence="2" id="KW-0472">Membrane</keyword>
<organism evidence="3 4">
    <name type="scientific">Candidatus Thalassospirochaeta sargassi</name>
    <dbReference type="NCBI Taxonomy" id="3119039"/>
    <lineage>
        <taxon>Bacteria</taxon>
        <taxon>Pseudomonadati</taxon>
        <taxon>Spirochaetota</taxon>
        <taxon>Spirochaetia</taxon>
        <taxon>Spirochaetales</taxon>
        <taxon>Spirochaetaceae</taxon>
        <taxon>Candidatus Thalassospirochaeta</taxon>
    </lineage>
</organism>
<comment type="caution">
    <text evidence="3">The sequence shown here is derived from an EMBL/GenBank/DDBJ whole genome shotgun (WGS) entry which is preliminary data.</text>
</comment>
<gene>
    <name evidence="3" type="ORF">PQJ61_03110</name>
</gene>
<name>A0AAJ1MIP3_9SPIO</name>
<evidence type="ECO:0000256" key="2">
    <source>
        <dbReference type="SAM" id="Phobius"/>
    </source>
</evidence>
<evidence type="ECO:0000313" key="4">
    <source>
        <dbReference type="Proteomes" id="UP001221217"/>
    </source>
</evidence>
<evidence type="ECO:0000256" key="1">
    <source>
        <dbReference type="SAM" id="Coils"/>
    </source>
</evidence>
<feature type="transmembrane region" description="Helical" evidence="2">
    <location>
        <begin position="6"/>
        <end position="28"/>
    </location>
</feature>
<keyword evidence="2" id="KW-1133">Transmembrane helix</keyword>
<evidence type="ECO:0000313" key="3">
    <source>
        <dbReference type="EMBL" id="MDC7225737.1"/>
    </source>
</evidence>
<sequence>MLGTIVNTGLIITLFAIAAPFIFVLLVIRMTIGRDKKRTADEDTKNSEDLDEIAKGLRDLNRRIDNLETLNKNKQDKER</sequence>
<protein>
    <submittedName>
        <fullName evidence="3">Uncharacterized protein</fullName>
    </submittedName>
</protein>
<dbReference type="Proteomes" id="UP001221217">
    <property type="component" value="Unassembled WGS sequence"/>
</dbReference>
<reference evidence="3 4" key="1">
    <citation type="submission" date="2022-12" db="EMBL/GenBank/DDBJ databases">
        <title>Metagenome assembled genome from gulf of manar.</title>
        <authorList>
            <person name="Kohli P."/>
            <person name="Pk S."/>
            <person name="Venkata Ramana C."/>
            <person name="Sasikala C."/>
        </authorList>
    </citation>
    <scope>NUCLEOTIDE SEQUENCE [LARGE SCALE GENOMIC DNA]</scope>
    <source>
        <strain evidence="3">JB008</strain>
    </source>
</reference>
<dbReference type="AlphaFoldDB" id="A0AAJ1MIP3"/>
<proteinExistence type="predicted"/>
<feature type="coiled-coil region" evidence="1">
    <location>
        <begin position="50"/>
        <end position="77"/>
    </location>
</feature>
<dbReference type="EMBL" id="JAQQAL010000009">
    <property type="protein sequence ID" value="MDC7225737.1"/>
    <property type="molecule type" value="Genomic_DNA"/>
</dbReference>
<accession>A0AAJ1MIP3</accession>